<accession>A0A9P0F9S2</accession>
<feature type="region of interest" description="Disordered" evidence="1">
    <location>
        <begin position="117"/>
        <end position="184"/>
    </location>
</feature>
<feature type="region of interest" description="Disordered" evidence="1">
    <location>
        <begin position="227"/>
        <end position="258"/>
    </location>
</feature>
<dbReference type="Gene3D" id="1.20.1740.10">
    <property type="entry name" value="Amino acid/polyamine transporter I"/>
    <property type="match status" value="1"/>
</dbReference>
<feature type="compositionally biased region" description="Basic and acidic residues" evidence="1">
    <location>
        <begin position="150"/>
        <end position="177"/>
    </location>
</feature>
<dbReference type="PANTHER" id="PTHR11785">
    <property type="entry name" value="AMINO ACID TRANSPORTER"/>
    <property type="match status" value="1"/>
</dbReference>
<keyword evidence="2" id="KW-0812">Transmembrane</keyword>
<gene>
    <name evidence="3" type="ORF">BEMITA_LOCUS13994</name>
</gene>
<keyword evidence="2" id="KW-0472">Membrane</keyword>
<reference evidence="3" key="1">
    <citation type="submission" date="2021-12" db="EMBL/GenBank/DDBJ databases">
        <authorList>
            <person name="King R."/>
        </authorList>
    </citation>
    <scope>NUCLEOTIDE SEQUENCE</scope>
</reference>
<keyword evidence="2" id="KW-1133">Transmembrane helix</keyword>
<sequence>MAQEGCPIKSVVLTFINCYSVKWATRVQDYFTYAKLLALFVIILAGVYQLFQGKNRTRIITRARDRDLKTPMGIIRRDSGRTVSDFGSCEKYNIASVLPRFFGGFDEKLRMRSAHVSSRRTRPDLRTRSNALNCSSARPGNAPRQGFPNHEFRLRSNGPLDKHGSIAPDITRRENKRTNGGSVRRLRREREISITSESYIPHGVLSGNTGVLISARNWINQETTSIQNRFPLGGPDHRKEGGGVEEDETRQDKTRHKSGQLSITVCPFPRSIASLVVRAVPATADGVVVSDDEITDLRREVRGRGRKKIGGGGLLSC</sequence>
<dbReference type="PANTHER" id="PTHR11785:SF531">
    <property type="entry name" value="LARGE NEUTRAL AMINO ACIDS TRANSPORTER SMALL SUBUNIT 1"/>
    <property type="match status" value="1"/>
</dbReference>
<protein>
    <submittedName>
        <fullName evidence="3">Uncharacterized protein</fullName>
    </submittedName>
</protein>
<dbReference type="GO" id="GO:0015179">
    <property type="term" value="F:L-amino acid transmembrane transporter activity"/>
    <property type="evidence" value="ECO:0007669"/>
    <property type="project" value="TreeGrafter"/>
</dbReference>
<dbReference type="InterPro" id="IPR050598">
    <property type="entry name" value="AminoAcid_Transporter"/>
</dbReference>
<dbReference type="AlphaFoldDB" id="A0A9P0F9S2"/>
<keyword evidence="4" id="KW-1185">Reference proteome</keyword>
<organism evidence="3 4">
    <name type="scientific">Bemisia tabaci</name>
    <name type="common">Sweetpotato whitefly</name>
    <name type="synonym">Aleurodes tabaci</name>
    <dbReference type="NCBI Taxonomy" id="7038"/>
    <lineage>
        <taxon>Eukaryota</taxon>
        <taxon>Metazoa</taxon>
        <taxon>Ecdysozoa</taxon>
        <taxon>Arthropoda</taxon>
        <taxon>Hexapoda</taxon>
        <taxon>Insecta</taxon>
        <taxon>Pterygota</taxon>
        <taxon>Neoptera</taxon>
        <taxon>Paraneoptera</taxon>
        <taxon>Hemiptera</taxon>
        <taxon>Sternorrhyncha</taxon>
        <taxon>Aleyrodoidea</taxon>
        <taxon>Aleyrodidae</taxon>
        <taxon>Aleyrodinae</taxon>
        <taxon>Bemisia</taxon>
    </lineage>
</organism>
<name>A0A9P0F9S2_BEMTA</name>
<evidence type="ECO:0000256" key="2">
    <source>
        <dbReference type="SAM" id="Phobius"/>
    </source>
</evidence>
<feature type="compositionally biased region" description="Polar residues" evidence="1">
    <location>
        <begin position="128"/>
        <end position="138"/>
    </location>
</feature>
<evidence type="ECO:0000256" key="1">
    <source>
        <dbReference type="SAM" id="MobiDB-lite"/>
    </source>
</evidence>
<evidence type="ECO:0000313" key="4">
    <source>
        <dbReference type="Proteomes" id="UP001152759"/>
    </source>
</evidence>
<feature type="transmembrane region" description="Helical" evidence="2">
    <location>
        <begin position="30"/>
        <end position="51"/>
    </location>
</feature>
<proteinExistence type="predicted"/>
<evidence type="ECO:0000313" key="3">
    <source>
        <dbReference type="EMBL" id="CAH0395859.1"/>
    </source>
</evidence>
<dbReference type="Proteomes" id="UP001152759">
    <property type="component" value="Chromosome 9"/>
</dbReference>
<dbReference type="EMBL" id="OU963870">
    <property type="protein sequence ID" value="CAH0395859.1"/>
    <property type="molecule type" value="Genomic_DNA"/>
</dbReference>